<evidence type="ECO:0000313" key="3">
    <source>
        <dbReference type="Proteomes" id="UP000753802"/>
    </source>
</evidence>
<dbReference type="InterPro" id="IPR003477">
    <property type="entry name" value="PemK-like"/>
</dbReference>
<dbReference type="Proteomes" id="UP000753802">
    <property type="component" value="Unassembled WGS sequence"/>
</dbReference>
<gene>
    <name evidence="2" type="ORF">GWC95_18015</name>
</gene>
<dbReference type="SUPFAM" id="SSF50118">
    <property type="entry name" value="Cell growth inhibitor/plasmid maintenance toxic component"/>
    <property type="match status" value="1"/>
</dbReference>
<proteinExistence type="inferred from homology"/>
<evidence type="ECO:0000313" key="2">
    <source>
        <dbReference type="EMBL" id="NCI51825.1"/>
    </source>
</evidence>
<reference evidence="2 3" key="1">
    <citation type="submission" date="2020-01" db="EMBL/GenBank/DDBJ databases">
        <title>Genome analysis.</title>
        <authorList>
            <person name="Wu S."/>
            <person name="Wang G."/>
        </authorList>
    </citation>
    <scope>NUCLEOTIDE SEQUENCE [LARGE SCALE GENOMIC DNA]</scope>
    <source>
        <strain evidence="2 3">SYL130</strain>
    </source>
</reference>
<dbReference type="Pfam" id="PF02452">
    <property type="entry name" value="PemK_toxin"/>
    <property type="match status" value="1"/>
</dbReference>
<protein>
    <recommendedName>
        <fullName evidence="1">mRNA interferase</fullName>
        <ecNumber evidence="1">3.1.-.-</ecNumber>
    </recommendedName>
</protein>
<keyword evidence="1" id="KW-0378">Hydrolase</keyword>
<evidence type="ECO:0000256" key="1">
    <source>
        <dbReference type="PIRNR" id="PIRNR033490"/>
    </source>
</evidence>
<sequence>MKINQFDIWLANLNPAKGTEPGKIRPVVVIQTNLLNGEHPSTIVCPITTNVQPELEILRVHLKKSQLEKASDVLVDQIRAIDNKRLIEKVARLTKEQASSLKRNLQIVLDL</sequence>
<keyword evidence="1" id="KW-0255">Endonuclease</keyword>
<dbReference type="Gene3D" id="2.30.30.110">
    <property type="match status" value="1"/>
</dbReference>
<name>A0ABW9ZZ42_9BACT</name>
<comment type="function">
    <text evidence="1">Toxic component of a type II toxin-antitoxin (TA) system.</text>
</comment>
<keyword evidence="1" id="KW-0540">Nuclease</keyword>
<dbReference type="PANTHER" id="PTHR33988">
    <property type="entry name" value="ENDORIBONUCLEASE MAZF-RELATED"/>
    <property type="match status" value="1"/>
</dbReference>
<organism evidence="2 3">
    <name type="scientific">Sediminibacterium roseum</name>
    <dbReference type="NCBI Taxonomy" id="1978412"/>
    <lineage>
        <taxon>Bacteria</taxon>
        <taxon>Pseudomonadati</taxon>
        <taxon>Bacteroidota</taxon>
        <taxon>Chitinophagia</taxon>
        <taxon>Chitinophagales</taxon>
        <taxon>Chitinophagaceae</taxon>
        <taxon>Sediminibacterium</taxon>
    </lineage>
</organism>
<dbReference type="InterPro" id="IPR011067">
    <property type="entry name" value="Plasmid_toxin/cell-grow_inhib"/>
</dbReference>
<dbReference type="PANTHER" id="PTHR33988:SF2">
    <property type="entry name" value="ENDORIBONUCLEASE MAZF"/>
    <property type="match status" value="1"/>
</dbReference>
<keyword evidence="3" id="KW-1185">Reference proteome</keyword>
<dbReference type="PIRSF" id="PIRSF033490">
    <property type="entry name" value="MazF"/>
    <property type="match status" value="1"/>
</dbReference>
<dbReference type="EMBL" id="JAACJS010000015">
    <property type="protein sequence ID" value="NCI51825.1"/>
    <property type="molecule type" value="Genomic_DNA"/>
</dbReference>
<dbReference type="RefSeq" id="WP_161820092.1">
    <property type="nucleotide sequence ID" value="NZ_JAACJS010000015.1"/>
</dbReference>
<comment type="caution">
    <text evidence="2">The sequence shown here is derived from an EMBL/GenBank/DDBJ whole genome shotgun (WGS) entry which is preliminary data.</text>
</comment>
<dbReference type="EC" id="3.1.-.-" evidence="1"/>
<comment type="similarity">
    <text evidence="1">Belongs to the PemK/MazF family.</text>
</comment>
<accession>A0ABW9ZZ42</accession>